<dbReference type="EMBL" id="BNCQ01000080">
    <property type="protein sequence ID" value="GIM16511.1"/>
    <property type="molecule type" value="Genomic_DNA"/>
</dbReference>
<feature type="region of interest" description="Disordered" evidence="1">
    <location>
        <begin position="111"/>
        <end position="180"/>
    </location>
</feature>
<feature type="compositionally biased region" description="Pro residues" evidence="1">
    <location>
        <begin position="122"/>
        <end position="137"/>
    </location>
</feature>
<dbReference type="OrthoDB" id="536121at2759"/>
<feature type="transmembrane region" description="Helical" evidence="2">
    <location>
        <begin position="363"/>
        <end position="384"/>
    </location>
</feature>
<dbReference type="PROSITE" id="PS50222">
    <property type="entry name" value="EF_HAND_2"/>
    <property type="match status" value="1"/>
</dbReference>
<evidence type="ECO:0000313" key="6">
    <source>
        <dbReference type="Proteomes" id="UP000747110"/>
    </source>
</evidence>
<feature type="transmembrane region" description="Helical" evidence="2">
    <location>
        <begin position="255"/>
        <end position="274"/>
    </location>
</feature>
<protein>
    <recommendedName>
        <fullName evidence="3">EF-hand domain-containing protein</fullName>
    </recommendedName>
</protein>
<feature type="domain" description="EF-hand" evidence="3">
    <location>
        <begin position="50"/>
        <end position="85"/>
    </location>
</feature>
<dbReference type="Proteomes" id="UP000722791">
    <property type="component" value="Unassembled WGS sequence"/>
</dbReference>
<dbReference type="EMBL" id="BNCP01000045">
    <property type="protein sequence ID" value="GIL88613.1"/>
    <property type="molecule type" value="Genomic_DNA"/>
</dbReference>
<feature type="compositionally biased region" description="Polar residues" evidence="1">
    <location>
        <begin position="698"/>
        <end position="711"/>
    </location>
</feature>
<feature type="compositionally biased region" description="Low complexity" evidence="1">
    <location>
        <begin position="168"/>
        <end position="180"/>
    </location>
</feature>
<evidence type="ECO:0000313" key="5">
    <source>
        <dbReference type="EMBL" id="GIM16511.1"/>
    </source>
</evidence>
<feature type="compositionally biased region" description="Polar residues" evidence="1">
    <location>
        <begin position="138"/>
        <end position="151"/>
    </location>
</feature>
<keyword evidence="2" id="KW-0472">Membrane</keyword>
<feature type="region of interest" description="Disordered" evidence="1">
    <location>
        <begin position="684"/>
        <end position="739"/>
    </location>
</feature>
<gene>
    <name evidence="4" type="ORF">Vretifemale_16533</name>
    <name evidence="5" type="ORF">Vretimale_19152</name>
</gene>
<feature type="region of interest" description="Disordered" evidence="1">
    <location>
        <begin position="23"/>
        <end position="47"/>
    </location>
</feature>
<dbReference type="PROSITE" id="PS00018">
    <property type="entry name" value="EF_HAND_1"/>
    <property type="match status" value="1"/>
</dbReference>
<keyword evidence="2" id="KW-0812">Transmembrane</keyword>
<feature type="transmembrane region" description="Helical" evidence="2">
    <location>
        <begin position="438"/>
        <end position="457"/>
    </location>
</feature>
<dbReference type="InterPro" id="IPR002048">
    <property type="entry name" value="EF_hand_dom"/>
</dbReference>
<feature type="transmembrane region" description="Helical" evidence="2">
    <location>
        <begin position="478"/>
        <end position="495"/>
    </location>
</feature>
<evidence type="ECO:0000256" key="1">
    <source>
        <dbReference type="SAM" id="MobiDB-lite"/>
    </source>
</evidence>
<keyword evidence="2" id="KW-1133">Transmembrane helix</keyword>
<dbReference type="Proteomes" id="UP000747110">
    <property type="component" value="Unassembled WGS sequence"/>
</dbReference>
<accession>A0A8J4CTZ6</accession>
<organism evidence="4 6">
    <name type="scientific">Volvox reticuliferus</name>
    <dbReference type="NCBI Taxonomy" id="1737510"/>
    <lineage>
        <taxon>Eukaryota</taxon>
        <taxon>Viridiplantae</taxon>
        <taxon>Chlorophyta</taxon>
        <taxon>core chlorophytes</taxon>
        <taxon>Chlorophyceae</taxon>
        <taxon>CS clade</taxon>
        <taxon>Chlamydomonadales</taxon>
        <taxon>Volvocaceae</taxon>
        <taxon>Volvox</taxon>
    </lineage>
</organism>
<feature type="transmembrane region" description="Helical" evidence="2">
    <location>
        <begin position="563"/>
        <end position="584"/>
    </location>
</feature>
<evidence type="ECO:0000256" key="2">
    <source>
        <dbReference type="SAM" id="Phobius"/>
    </source>
</evidence>
<reference evidence="4" key="1">
    <citation type="journal article" date="2021" name="Proc. Natl. Acad. Sci. U.S.A.">
        <title>Three genomes in the algal genus Volvox reveal the fate of a haploid sex-determining region after a transition to homothallism.</title>
        <authorList>
            <person name="Yamamoto K."/>
            <person name="Hamaji T."/>
            <person name="Kawai-Toyooka H."/>
            <person name="Matsuzaki R."/>
            <person name="Takahashi F."/>
            <person name="Nishimura Y."/>
            <person name="Kawachi M."/>
            <person name="Noguchi H."/>
            <person name="Minakuchi Y."/>
            <person name="Umen J.G."/>
            <person name="Toyoda A."/>
            <person name="Nozaki H."/>
        </authorList>
    </citation>
    <scope>NUCLEOTIDE SEQUENCE</scope>
    <source>
        <strain evidence="5">NIES-3785</strain>
        <strain evidence="4">NIES-3786</strain>
    </source>
</reference>
<dbReference type="AlphaFoldDB" id="A0A8J4CTZ6"/>
<dbReference type="InterPro" id="IPR018247">
    <property type="entry name" value="EF_Hand_1_Ca_BS"/>
</dbReference>
<evidence type="ECO:0000313" key="4">
    <source>
        <dbReference type="EMBL" id="GIL88613.1"/>
    </source>
</evidence>
<sequence>MPQKVHPSPVTAKNDLARPSALRGEACLGSGTSGGAVVGSSIDGKSMERSQRSEFDLLLDFLDTDGNGKVSALEVADFVDSLLGTQDHKRPNGSIVFEAVLAAALRHSIEADGTSATDKSIRPPPPPSLLLQPPAPPGQNTESAKGSSSLSEVEDESAGATASFKPRSSPSQLQQLQSTTTGKLESMLGTAVSMKELHHYGSTRFLNMDAVRNCYADLLADTEMWIMLARTCSVMTTSLFRQLLMYSADRLERKFRMMVFLKTYAAFNALPLWLPFPMLWRTRKNGTLFLVYMHQLTKLQNQLSPWITSRVPLHGLLVVLTMLQFITTYLPMVTFVVVHGIPSAFSAKSIIDFMHANPMRDQVSLFWSILPFGILQFLTSSAALKLSCRDFMGLKEQCKAIFILGDVSSEFEGYEGLTVRQVMDSIKEKVELTMAKSAYWRLNAIMPFIFSVLLEVFRRLVRLFLAKNLVPKELLGKVLAPFEIYAVVYNIWFAYSESADCTAYLYKLRKMSGIFKTLLIKEEALSQSLPWLNNHSTRNLLLWSRLRRYYQSPNCLELRWIEMHLTLVVLAAIVVTVILIVTIVQKTLLRFTPENADLQLTIIWVIPAFSYLLLALVIDVIMSASTGTEYHDAVMTLSAEAVFIADRLNCAEEIVRRYGDDDDEGEYGNGGCADAGDSDNERSLSLLGGGLMTGSGSRKPSSAKARQSPSETGIVRRLTRATSGTETGDERNPGLDLNGGGGSCGAITAVATGSGGANRSISMNRTRQGSGALEAIRGGGGGGGWVPASHYRISARERLRLRQCQQVIKSLVTYIQFNAEFITIFGVPIDTHLRNTLFSVSVTLVGAGISAFLALVIKGL</sequence>
<feature type="transmembrane region" description="Helical" evidence="2">
    <location>
        <begin position="313"/>
        <end position="342"/>
    </location>
</feature>
<name>A0A8J4CTZ6_9CHLO</name>
<evidence type="ECO:0000259" key="3">
    <source>
        <dbReference type="PROSITE" id="PS50222"/>
    </source>
</evidence>
<proteinExistence type="predicted"/>
<comment type="caution">
    <text evidence="4">The sequence shown here is derived from an EMBL/GenBank/DDBJ whole genome shotgun (WGS) entry which is preliminary data.</text>
</comment>
<feature type="transmembrane region" description="Helical" evidence="2">
    <location>
        <begin position="596"/>
        <end position="618"/>
    </location>
</feature>
<keyword evidence="6" id="KW-1185">Reference proteome</keyword>
<feature type="transmembrane region" description="Helical" evidence="2">
    <location>
        <begin position="837"/>
        <end position="857"/>
    </location>
</feature>
<dbReference type="GO" id="GO:0005509">
    <property type="term" value="F:calcium ion binding"/>
    <property type="evidence" value="ECO:0007669"/>
    <property type="project" value="InterPro"/>
</dbReference>